<dbReference type="AlphaFoldDB" id="A0A2H3JSW3"/>
<feature type="region of interest" description="Disordered" evidence="1">
    <location>
        <begin position="160"/>
        <end position="184"/>
    </location>
</feature>
<feature type="region of interest" description="Disordered" evidence="1">
    <location>
        <begin position="99"/>
        <end position="122"/>
    </location>
</feature>
<protein>
    <recommendedName>
        <fullName evidence="4">Rho termination factor N-terminal domain-containing protein</fullName>
    </recommendedName>
</protein>
<evidence type="ECO:0000313" key="3">
    <source>
        <dbReference type="Proteomes" id="UP000218811"/>
    </source>
</evidence>
<dbReference type="OrthoDB" id="2368680at2759"/>
<keyword evidence="3" id="KW-1185">Reference proteome</keyword>
<name>A0A2H3JSW3_WOLCO</name>
<accession>A0A2H3JSW3</accession>
<dbReference type="STRING" id="742152.A0A2H3JSW3"/>
<organism evidence="2 3">
    <name type="scientific">Wolfiporia cocos (strain MD-104)</name>
    <name type="common">Brown rot fungus</name>
    <dbReference type="NCBI Taxonomy" id="742152"/>
    <lineage>
        <taxon>Eukaryota</taxon>
        <taxon>Fungi</taxon>
        <taxon>Dikarya</taxon>
        <taxon>Basidiomycota</taxon>
        <taxon>Agaricomycotina</taxon>
        <taxon>Agaricomycetes</taxon>
        <taxon>Polyporales</taxon>
        <taxon>Phaeolaceae</taxon>
        <taxon>Wolfiporia</taxon>
    </lineage>
</organism>
<reference evidence="2 3" key="1">
    <citation type="journal article" date="2012" name="Science">
        <title>The Paleozoic origin of enzymatic lignin decomposition reconstructed from 31 fungal genomes.</title>
        <authorList>
            <person name="Floudas D."/>
            <person name="Binder M."/>
            <person name="Riley R."/>
            <person name="Barry K."/>
            <person name="Blanchette R.A."/>
            <person name="Henrissat B."/>
            <person name="Martinez A.T."/>
            <person name="Otillar R."/>
            <person name="Spatafora J.W."/>
            <person name="Yadav J.S."/>
            <person name="Aerts A."/>
            <person name="Benoit I."/>
            <person name="Boyd A."/>
            <person name="Carlson A."/>
            <person name="Copeland A."/>
            <person name="Coutinho P.M."/>
            <person name="de Vries R.P."/>
            <person name="Ferreira P."/>
            <person name="Findley K."/>
            <person name="Foster B."/>
            <person name="Gaskell J."/>
            <person name="Glotzer D."/>
            <person name="Gorecki P."/>
            <person name="Heitman J."/>
            <person name="Hesse C."/>
            <person name="Hori C."/>
            <person name="Igarashi K."/>
            <person name="Jurgens J.A."/>
            <person name="Kallen N."/>
            <person name="Kersten P."/>
            <person name="Kohler A."/>
            <person name="Kuees U."/>
            <person name="Kumar T.K.A."/>
            <person name="Kuo A."/>
            <person name="LaButti K."/>
            <person name="Larrondo L.F."/>
            <person name="Lindquist E."/>
            <person name="Ling A."/>
            <person name="Lombard V."/>
            <person name="Lucas S."/>
            <person name="Lundell T."/>
            <person name="Martin R."/>
            <person name="McLaughlin D.J."/>
            <person name="Morgenstern I."/>
            <person name="Morin E."/>
            <person name="Murat C."/>
            <person name="Nagy L.G."/>
            <person name="Nolan M."/>
            <person name="Ohm R.A."/>
            <person name="Patyshakuliyeva A."/>
            <person name="Rokas A."/>
            <person name="Ruiz-Duenas F.J."/>
            <person name="Sabat G."/>
            <person name="Salamov A."/>
            <person name="Samejima M."/>
            <person name="Schmutz J."/>
            <person name="Slot J.C."/>
            <person name="St John F."/>
            <person name="Stenlid J."/>
            <person name="Sun H."/>
            <person name="Sun S."/>
            <person name="Syed K."/>
            <person name="Tsang A."/>
            <person name="Wiebenga A."/>
            <person name="Young D."/>
            <person name="Pisabarro A."/>
            <person name="Eastwood D.C."/>
            <person name="Martin F."/>
            <person name="Cullen D."/>
            <person name="Grigoriev I.V."/>
            <person name="Hibbett D.S."/>
        </authorList>
    </citation>
    <scope>NUCLEOTIDE SEQUENCE [LARGE SCALE GENOMIC DNA]</scope>
    <source>
        <strain evidence="2 3">MD-104</strain>
    </source>
</reference>
<dbReference type="Proteomes" id="UP000218811">
    <property type="component" value="Unassembled WGS sequence"/>
</dbReference>
<evidence type="ECO:0008006" key="4">
    <source>
        <dbReference type="Google" id="ProtNLM"/>
    </source>
</evidence>
<evidence type="ECO:0000313" key="2">
    <source>
        <dbReference type="EMBL" id="PCH39764.1"/>
    </source>
</evidence>
<proteinExistence type="predicted"/>
<dbReference type="OMA" id="REYYILR"/>
<gene>
    <name evidence="2" type="ORF">WOLCODRAFT_67849</name>
</gene>
<dbReference type="EMBL" id="KB468053">
    <property type="protein sequence ID" value="PCH39764.1"/>
    <property type="molecule type" value="Genomic_DNA"/>
</dbReference>
<sequence length="675" mass="74979">MIGSLSTDMSKLTVPQLKTLCKARKITGYSKLGKSALLQKLVDNGGIQPVITITAASPDLYQPSLHTGPVNRTRESICSESASARADFITHSPVVSVSNRRSTVTKRTSDAPTISTKKRKTEPSIIAPTESFVLPPPPISRPSSTFRSLLLPAHQPVIPTALPNKNPSAKLASRPDETLGSATTKPALPKAFDVKNTGRRFKKLIVYKRLVANDPQNLEMANVSSSAHQSVQYPQAMSTLDSFKATDSKLMIQHGLELLPVLPILTLVPISLPPSLSHRKRIQRWVIILSGLSDEERRQCGLVSRMFRYAVYLSASHLLDRYYNGKRLVQDVTHRYSSAMINMWPYLRVRQTEAMQRRAAYESSFVAHFYKTCGIPATIADRLWASPDSERQLSIAIRFVTSRLWFALSVGSGSRDMSSNPWLRRAVVDTQEVIQGEIWSVTTALPSNSARHLQLRETFYVLEATCEVIGRQADGSLPGNGKQHDQSNINTYPARADWSAYIAENMPSSTVTHSCARLNELVKWPNHEEYERGISRLWLNRVSGEGKLGEVKRAVAERYVFACLVANSISGRWMSATSMAQEFAGMPSRTDATASRMKPPSVKLYLPEHHHVESVHFTTSCGRTMHGALASVQTPHREYYILRDNGMQVGCEEEGVALVWQEVLKCDARGLPSVS</sequence>
<evidence type="ECO:0000256" key="1">
    <source>
        <dbReference type="SAM" id="MobiDB-lite"/>
    </source>
</evidence>